<proteinExistence type="predicted"/>
<organism evidence="3 4">
    <name type="scientific">Colletotrichum sublineola</name>
    <name type="common">Sorghum anthracnose fungus</name>
    <dbReference type="NCBI Taxonomy" id="1173701"/>
    <lineage>
        <taxon>Eukaryota</taxon>
        <taxon>Fungi</taxon>
        <taxon>Dikarya</taxon>
        <taxon>Ascomycota</taxon>
        <taxon>Pezizomycotina</taxon>
        <taxon>Sordariomycetes</taxon>
        <taxon>Hypocreomycetidae</taxon>
        <taxon>Glomerellales</taxon>
        <taxon>Glomerellaceae</taxon>
        <taxon>Colletotrichum</taxon>
        <taxon>Colletotrichum graminicola species complex</taxon>
    </lineage>
</organism>
<evidence type="ECO:0000256" key="1">
    <source>
        <dbReference type="SAM" id="MobiDB-lite"/>
    </source>
</evidence>
<dbReference type="InterPro" id="IPR022698">
    <property type="entry name" value="OrsD"/>
</dbReference>
<dbReference type="Pfam" id="PF12013">
    <property type="entry name" value="OrsD"/>
    <property type="match status" value="1"/>
</dbReference>
<protein>
    <recommendedName>
        <fullName evidence="2">C2H2-type domain-containing protein</fullName>
    </recommendedName>
</protein>
<dbReference type="InterPro" id="IPR013087">
    <property type="entry name" value="Znf_C2H2_type"/>
</dbReference>
<feature type="region of interest" description="Disordered" evidence="1">
    <location>
        <begin position="177"/>
        <end position="221"/>
    </location>
</feature>
<name>A0A066XF95_COLSU</name>
<dbReference type="Proteomes" id="UP000027238">
    <property type="component" value="Unassembled WGS sequence"/>
</dbReference>
<comment type="caution">
    <text evidence="3">The sequence shown here is derived from an EMBL/GenBank/DDBJ whole genome shotgun (WGS) entry which is preliminary data.</text>
</comment>
<evidence type="ECO:0000259" key="2">
    <source>
        <dbReference type="PROSITE" id="PS00028"/>
    </source>
</evidence>
<gene>
    <name evidence="3" type="ORF">CSUB01_12155</name>
</gene>
<reference evidence="4" key="1">
    <citation type="journal article" date="2014" name="Genome Announc.">
        <title>Draft genome sequence of Colletotrichum sublineola, a destructive pathogen of cultivated sorghum.</title>
        <authorList>
            <person name="Baroncelli R."/>
            <person name="Sanz-Martin J.M."/>
            <person name="Rech G.E."/>
            <person name="Sukno S.A."/>
            <person name="Thon M.R."/>
        </authorList>
    </citation>
    <scope>NUCLEOTIDE SEQUENCE [LARGE SCALE GENOMIC DNA]</scope>
    <source>
        <strain evidence="4">TX430BB</strain>
    </source>
</reference>
<sequence length="221" mass="23734">MARGSSSPRSNSSPPYPDGVNADLYLTFASQPRVALCTHCKQAVRTDGAVESHFRQAHQLKGPTLRAVVNLALAEAAANGGSLEDPHTCELPPDGSPPLEGLPVLDGYGCGRCEYRTRSRKLIKLHAQQGVHGLGRPALALPTEPYSRDRGPGWGAVAIQTLSRNKYARYWVVQQKPRTAGDEEAPSTANTAPQQQRGGGSSNAFTKRLAEQQDIIAAKDR</sequence>
<dbReference type="eggNOG" id="ENOG502T5KG">
    <property type="taxonomic scope" value="Eukaryota"/>
</dbReference>
<dbReference type="OrthoDB" id="3522001at2759"/>
<feature type="domain" description="C2H2-type" evidence="2">
    <location>
        <begin position="37"/>
        <end position="58"/>
    </location>
</feature>
<evidence type="ECO:0000313" key="3">
    <source>
        <dbReference type="EMBL" id="KDN67858.1"/>
    </source>
</evidence>
<dbReference type="PROSITE" id="PS00028">
    <property type="entry name" value="ZINC_FINGER_C2H2_1"/>
    <property type="match status" value="1"/>
</dbReference>
<feature type="compositionally biased region" description="Polar residues" evidence="1">
    <location>
        <begin position="187"/>
        <end position="196"/>
    </location>
</feature>
<evidence type="ECO:0000313" key="4">
    <source>
        <dbReference type="Proteomes" id="UP000027238"/>
    </source>
</evidence>
<dbReference type="OMA" id="CEYRTRS"/>
<accession>A0A066XF95</accession>
<dbReference type="AlphaFoldDB" id="A0A066XF95"/>
<dbReference type="EMBL" id="JMSE01000770">
    <property type="protein sequence ID" value="KDN67858.1"/>
    <property type="molecule type" value="Genomic_DNA"/>
</dbReference>
<dbReference type="HOGENOM" id="CLU_1250595_0_0_1"/>
<keyword evidence="4" id="KW-1185">Reference proteome</keyword>